<dbReference type="Proteomes" id="UP000644548">
    <property type="component" value="Unassembled WGS sequence"/>
</dbReference>
<name>A0ABQ2RZX9_9DEIO</name>
<gene>
    <name evidence="1" type="ORF">GCM10008960_09300</name>
</gene>
<accession>A0ABQ2RZX9</accession>
<evidence type="ECO:0008006" key="3">
    <source>
        <dbReference type="Google" id="ProtNLM"/>
    </source>
</evidence>
<organism evidence="1 2">
    <name type="scientific">Deinococcus sedimenti</name>
    <dbReference type="NCBI Taxonomy" id="1867090"/>
    <lineage>
        <taxon>Bacteria</taxon>
        <taxon>Thermotogati</taxon>
        <taxon>Deinococcota</taxon>
        <taxon>Deinococci</taxon>
        <taxon>Deinococcales</taxon>
        <taxon>Deinococcaceae</taxon>
        <taxon>Deinococcus</taxon>
    </lineage>
</organism>
<dbReference type="EMBL" id="BMQN01000001">
    <property type="protein sequence ID" value="GGR84401.1"/>
    <property type="molecule type" value="Genomic_DNA"/>
</dbReference>
<reference evidence="2" key="1">
    <citation type="journal article" date="2019" name="Int. J. Syst. Evol. Microbiol.">
        <title>The Global Catalogue of Microorganisms (GCM) 10K type strain sequencing project: providing services to taxonomists for standard genome sequencing and annotation.</title>
        <authorList>
            <consortium name="The Broad Institute Genomics Platform"/>
            <consortium name="The Broad Institute Genome Sequencing Center for Infectious Disease"/>
            <person name="Wu L."/>
            <person name="Ma J."/>
        </authorList>
    </citation>
    <scope>NUCLEOTIDE SEQUENCE [LARGE SCALE GENOMIC DNA]</scope>
    <source>
        <strain evidence="2">JCM 31405</strain>
    </source>
</reference>
<comment type="caution">
    <text evidence="1">The sequence shown here is derived from an EMBL/GenBank/DDBJ whole genome shotgun (WGS) entry which is preliminary data.</text>
</comment>
<evidence type="ECO:0000313" key="2">
    <source>
        <dbReference type="Proteomes" id="UP000644548"/>
    </source>
</evidence>
<evidence type="ECO:0000313" key="1">
    <source>
        <dbReference type="EMBL" id="GGR84401.1"/>
    </source>
</evidence>
<keyword evidence="2" id="KW-1185">Reference proteome</keyword>
<proteinExistence type="predicted"/>
<dbReference type="RefSeq" id="WP_189071930.1">
    <property type="nucleotide sequence ID" value="NZ_BMQN01000001.1"/>
</dbReference>
<protein>
    <recommendedName>
        <fullName evidence="3">Metalloprotease</fullName>
    </recommendedName>
</protein>
<sequence length="166" mass="18087">MSLINRLKQAMRVLAGSAVEPETDPPIDPNAAWAALESCWTLSHELFGIPRHWTLRQLSSGDDPGYCTPRPEYGYVYIGLNTDQIDSIDFLAEIIVHELCHAADAHWFGAINQLAATLEGAEARAADAILTHACELAVQQRLQSSPAQQLIAHARATYLAALQGAE</sequence>